<reference evidence="1" key="2">
    <citation type="submission" date="2020-09" db="EMBL/GenBank/DDBJ databases">
        <authorList>
            <person name="Sun Q."/>
            <person name="Zhou Y."/>
        </authorList>
    </citation>
    <scope>NUCLEOTIDE SEQUENCE</scope>
    <source>
        <strain evidence="1">CGMCC 1.12153</strain>
    </source>
</reference>
<reference evidence="1" key="1">
    <citation type="journal article" date="2014" name="Int. J. Syst. Evol. Microbiol.">
        <title>Complete genome sequence of Corynebacterium casei LMG S-19264T (=DSM 44701T), isolated from a smear-ripened cheese.</title>
        <authorList>
            <consortium name="US DOE Joint Genome Institute (JGI-PGF)"/>
            <person name="Walter F."/>
            <person name="Albersmeier A."/>
            <person name="Kalinowski J."/>
            <person name="Ruckert C."/>
        </authorList>
    </citation>
    <scope>NUCLEOTIDE SEQUENCE</scope>
    <source>
        <strain evidence="1">CGMCC 1.12153</strain>
    </source>
</reference>
<accession>A0A917B291</accession>
<keyword evidence="2" id="KW-1185">Reference proteome</keyword>
<dbReference type="AlphaFoldDB" id="A0A917B291"/>
<evidence type="ECO:0000313" key="2">
    <source>
        <dbReference type="Proteomes" id="UP000660110"/>
    </source>
</evidence>
<name>A0A917B291_HALAA</name>
<evidence type="ECO:0000313" key="1">
    <source>
        <dbReference type="EMBL" id="GGF14991.1"/>
    </source>
</evidence>
<organism evidence="1 2">
    <name type="scientific">Halobacillus andaensis</name>
    <dbReference type="NCBI Taxonomy" id="1176239"/>
    <lineage>
        <taxon>Bacteria</taxon>
        <taxon>Bacillati</taxon>
        <taxon>Bacillota</taxon>
        <taxon>Bacilli</taxon>
        <taxon>Bacillales</taxon>
        <taxon>Bacillaceae</taxon>
        <taxon>Halobacillus</taxon>
    </lineage>
</organism>
<comment type="caution">
    <text evidence="1">The sequence shown here is derived from an EMBL/GenBank/DDBJ whole genome shotgun (WGS) entry which is preliminary data.</text>
</comment>
<gene>
    <name evidence="1" type="ORF">GCM10010954_11970</name>
</gene>
<dbReference type="EMBL" id="BMEL01000001">
    <property type="protein sequence ID" value="GGF14991.1"/>
    <property type="molecule type" value="Genomic_DNA"/>
</dbReference>
<proteinExistence type="predicted"/>
<sequence length="42" mass="4851">MLENNGMIKLVLNKRMEGADEKATRFGYSIIFNGMRKPSFNK</sequence>
<dbReference type="Proteomes" id="UP000660110">
    <property type="component" value="Unassembled WGS sequence"/>
</dbReference>
<protein>
    <submittedName>
        <fullName evidence="1">Uncharacterized protein</fullName>
    </submittedName>
</protein>